<dbReference type="Proteomes" id="UP000828390">
    <property type="component" value="Unassembled WGS sequence"/>
</dbReference>
<reference evidence="1" key="1">
    <citation type="journal article" date="2019" name="bioRxiv">
        <title>The Genome of the Zebra Mussel, Dreissena polymorpha: A Resource for Invasive Species Research.</title>
        <authorList>
            <person name="McCartney M.A."/>
            <person name="Auch B."/>
            <person name="Kono T."/>
            <person name="Mallez S."/>
            <person name="Zhang Y."/>
            <person name="Obille A."/>
            <person name="Becker A."/>
            <person name="Abrahante J.E."/>
            <person name="Garbe J."/>
            <person name="Badalamenti J.P."/>
            <person name="Herman A."/>
            <person name="Mangelson H."/>
            <person name="Liachko I."/>
            <person name="Sullivan S."/>
            <person name="Sone E.D."/>
            <person name="Koren S."/>
            <person name="Silverstein K.A.T."/>
            <person name="Beckman K.B."/>
            <person name="Gohl D.M."/>
        </authorList>
    </citation>
    <scope>NUCLEOTIDE SEQUENCE</scope>
    <source>
        <strain evidence="1">Duluth1</strain>
        <tissue evidence="1">Whole animal</tissue>
    </source>
</reference>
<organism evidence="1 2">
    <name type="scientific">Dreissena polymorpha</name>
    <name type="common">Zebra mussel</name>
    <name type="synonym">Mytilus polymorpha</name>
    <dbReference type="NCBI Taxonomy" id="45954"/>
    <lineage>
        <taxon>Eukaryota</taxon>
        <taxon>Metazoa</taxon>
        <taxon>Spiralia</taxon>
        <taxon>Lophotrochozoa</taxon>
        <taxon>Mollusca</taxon>
        <taxon>Bivalvia</taxon>
        <taxon>Autobranchia</taxon>
        <taxon>Heteroconchia</taxon>
        <taxon>Euheterodonta</taxon>
        <taxon>Imparidentia</taxon>
        <taxon>Neoheterodontei</taxon>
        <taxon>Myida</taxon>
        <taxon>Dreissenoidea</taxon>
        <taxon>Dreissenidae</taxon>
        <taxon>Dreissena</taxon>
    </lineage>
</organism>
<reference evidence="1" key="2">
    <citation type="submission" date="2020-11" db="EMBL/GenBank/DDBJ databases">
        <authorList>
            <person name="McCartney M.A."/>
            <person name="Auch B."/>
            <person name="Kono T."/>
            <person name="Mallez S."/>
            <person name="Becker A."/>
            <person name="Gohl D.M."/>
            <person name="Silverstein K.A.T."/>
            <person name="Koren S."/>
            <person name="Bechman K.B."/>
            <person name="Herman A."/>
            <person name="Abrahante J.E."/>
            <person name="Garbe J."/>
        </authorList>
    </citation>
    <scope>NUCLEOTIDE SEQUENCE</scope>
    <source>
        <strain evidence="1">Duluth1</strain>
        <tissue evidence="1">Whole animal</tissue>
    </source>
</reference>
<dbReference type="EMBL" id="JAIWYP010000007">
    <property type="protein sequence ID" value="KAH3792514.1"/>
    <property type="molecule type" value="Genomic_DNA"/>
</dbReference>
<gene>
    <name evidence="1" type="ORF">DPMN_146011</name>
</gene>
<evidence type="ECO:0000313" key="1">
    <source>
        <dbReference type="EMBL" id="KAH3792514.1"/>
    </source>
</evidence>
<keyword evidence="2" id="KW-1185">Reference proteome</keyword>
<name>A0A9D4J1L2_DREPO</name>
<sequence length="68" mass="7962">MGYQDMTLRAEIFVGIQPCRIAMEETNTYPINKKQELSPQWYLRCCYSVQSLLSLFIAVNLEESKQKI</sequence>
<evidence type="ECO:0000313" key="2">
    <source>
        <dbReference type="Proteomes" id="UP000828390"/>
    </source>
</evidence>
<comment type="caution">
    <text evidence="1">The sequence shown here is derived from an EMBL/GenBank/DDBJ whole genome shotgun (WGS) entry which is preliminary data.</text>
</comment>
<protein>
    <submittedName>
        <fullName evidence="1">Uncharacterized protein</fullName>
    </submittedName>
</protein>
<accession>A0A9D4J1L2</accession>
<dbReference type="AlphaFoldDB" id="A0A9D4J1L2"/>
<proteinExistence type="predicted"/>